<dbReference type="FunFam" id="3.40.50.300:FF:000668">
    <property type="entry name" value="Chromosomal replication initiator protein DnaA"/>
    <property type="match status" value="1"/>
</dbReference>
<keyword evidence="6 8" id="KW-0446">Lipid-binding</keyword>
<dbReference type="Pfam" id="PF11638">
    <property type="entry name" value="DnaA_N"/>
    <property type="match status" value="1"/>
</dbReference>
<dbReference type="GO" id="GO:0005737">
    <property type="term" value="C:cytoplasm"/>
    <property type="evidence" value="ECO:0007669"/>
    <property type="project" value="UniProtKB-SubCell"/>
</dbReference>
<dbReference type="PANTHER" id="PTHR30050">
    <property type="entry name" value="CHROMOSOMAL REPLICATION INITIATOR PROTEIN DNAA"/>
    <property type="match status" value="1"/>
</dbReference>
<dbReference type="InterPro" id="IPR024633">
    <property type="entry name" value="DnaA_N_dom"/>
</dbReference>
<comment type="function">
    <text evidence="8 10">Plays an essential role in the initiation and regulation of chromosomal replication. ATP-DnaA binds to the origin of replication (oriC) to initiate formation of the DNA replication initiation complex once per cell cycle. Binds the DnaA box (a 9 base pair repeat at the origin) and separates the double-stranded (ds)DNA. Forms a right-handed helical filament on oriC DNA; dsDNA binds to the exterior of the filament while single-stranded (ss)DNA is stabiized in the filament's interior. The ATP-DnaA-oriC complex binds and stabilizes one strand of the AT-rich DNA unwinding element (DUE), permitting loading of DNA polymerase. After initiation quickly degrades to an ADP-DnaA complex that is not apt for DNA replication. Binds acidic phospholipids.</text>
</comment>
<dbReference type="GO" id="GO:0003688">
    <property type="term" value="F:DNA replication origin binding"/>
    <property type="evidence" value="ECO:0007669"/>
    <property type="project" value="UniProtKB-UniRule"/>
</dbReference>
<dbReference type="Proteomes" id="UP000229966">
    <property type="component" value="Unassembled WGS sequence"/>
</dbReference>
<evidence type="ECO:0000256" key="11">
    <source>
        <dbReference type="RuleBase" id="RU004227"/>
    </source>
</evidence>
<protein>
    <recommendedName>
        <fullName evidence="8 9">Chromosomal replication initiator protein DnaA</fullName>
    </recommendedName>
</protein>
<dbReference type="CDD" id="cd06571">
    <property type="entry name" value="Bac_DnaA_C"/>
    <property type="match status" value="1"/>
</dbReference>
<dbReference type="InterPro" id="IPR001957">
    <property type="entry name" value="Chromosome_initiator_DnaA"/>
</dbReference>
<gene>
    <name evidence="8" type="primary">dnaA</name>
    <name evidence="14" type="ORF">COS38_02160</name>
</gene>
<dbReference type="InterPro" id="IPR003593">
    <property type="entry name" value="AAA+_ATPase"/>
</dbReference>
<evidence type="ECO:0000256" key="8">
    <source>
        <dbReference type="HAMAP-Rule" id="MF_00377"/>
    </source>
</evidence>
<dbReference type="SUPFAM" id="SSF52540">
    <property type="entry name" value="P-loop containing nucleoside triphosphate hydrolases"/>
    <property type="match status" value="1"/>
</dbReference>
<dbReference type="GO" id="GO:0006270">
    <property type="term" value="P:DNA replication initiation"/>
    <property type="evidence" value="ECO:0007669"/>
    <property type="project" value="UniProtKB-UniRule"/>
</dbReference>
<dbReference type="AlphaFoldDB" id="A0A2M7CI81"/>
<evidence type="ECO:0000256" key="6">
    <source>
        <dbReference type="ARBA" id="ARBA00023121"/>
    </source>
</evidence>
<keyword evidence="2 8" id="KW-0963">Cytoplasm</keyword>
<keyword evidence="7 8" id="KW-0238">DNA-binding</keyword>
<dbReference type="InterPro" id="IPR027417">
    <property type="entry name" value="P-loop_NTPase"/>
</dbReference>
<feature type="domain" description="AAA+ ATPase" evidence="12">
    <location>
        <begin position="151"/>
        <end position="284"/>
    </location>
</feature>
<dbReference type="InterPro" id="IPR013317">
    <property type="entry name" value="DnaA_dom"/>
</dbReference>
<dbReference type="InterPro" id="IPR018312">
    <property type="entry name" value="Chromosome_initiator_DnaA_CS"/>
</dbReference>
<comment type="domain">
    <text evidence="8">Domain I is involved in oligomerization and binding regulators, domain II is flexibile and of varying length in different bacteria, domain III forms the AAA+ region, while domain IV binds dsDNA.</text>
</comment>
<evidence type="ECO:0000256" key="2">
    <source>
        <dbReference type="ARBA" id="ARBA00022490"/>
    </source>
</evidence>
<evidence type="ECO:0000256" key="1">
    <source>
        <dbReference type="ARBA" id="ARBA00006583"/>
    </source>
</evidence>
<dbReference type="SUPFAM" id="SSF48295">
    <property type="entry name" value="TrpR-like"/>
    <property type="match status" value="1"/>
</dbReference>
<dbReference type="PRINTS" id="PR00051">
    <property type="entry name" value="DNAA"/>
</dbReference>
<evidence type="ECO:0000259" key="12">
    <source>
        <dbReference type="SMART" id="SM00382"/>
    </source>
</evidence>
<accession>A0A2M7CI81</accession>
<keyword evidence="4 8" id="KW-0547">Nucleotide-binding</keyword>
<evidence type="ECO:0000256" key="4">
    <source>
        <dbReference type="ARBA" id="ARBA00022741"/>
    </source>
</evidence>
<dbReference type="Gene3D" id="3.30.300.180">
    <property type="match status" value="1"/>
</dbReference>
<proteinExistence type="inferred from homology"/>
<name>A0A2M7CI81_9BACT</name>
<feature type="binding site" evidence="8">
    <location>
        <position position="165"/>
    </location>
    <ligand>
        <name>ATP</name>
        <dbReference type="ChEBI" id="CHEBI:30616"/>
    </ligand>
</feature>
<dbReference type="Pfam" id="PF00308">
    <property type="entry name" value="Bac_DnaA"/>
    <property type="match status" value="1"/>
</dbReference>
<comment type="caution">
    <text evidence="14">The sequence shown here is derived from an EMBL/GenBank/DDBJ whole genome shotgun (WGS) entry which is preliminary data.</text>
</comment>
<dbReference type="GO" id="GO:0006275">
    <property type="term" value="P:regulation of DNA replication"/>
    <property type="evidence" value="ECO:0007669"/>
    <property type="project" value="UniProtKB-UniRule"/>
</dbReference>
<dbReference type="PANTHER" id="PTHR30050:SF2">
    <property type="entry name" value="CHROMOSOMAL REPLICATION INITIATOR PROTEIN DNAA"/>
    <property type="match status" value="1"/>
</dbReference>
<dbReference type="EMBL" id="PEUM01000059">
    <property type="protein sequence ID" value="PIV25336.1"/>
    <property type="molecule type" value="Genomic_DNA"/>
</dbReference>
<feature type="region of interest" description="Domain III, AAA+ region" evidence="8">
    <location>
        <begin position="118"/>
        <end position="334"/>
    </location>
</feature>
<dbReference type="GO" id="GO:0005524">
    <property type="term" value="F:ATP binding"/>
    <property type="evidence" value="ECO:0007669"/>
    <property type="project" value="UniProtKB-UniRule"/>
</dbReference>
<keyword evidence="3 8" id="KW-0235">DNA replication</keyword>
<keyword evidence="5 8" id="KW-0067">ATP-binding</keyword>
<evidence type="ECO:0000313" key="14">
    <source>
        <dbReference type="EMBL" id="PIV25336.1"/>
    </source>
</evidence>
<evidence type="ECO:0000259" key="13">
    <source>
        <dbReference type="SMART" id="SM00760"/>
    </source>
</evidence>
<dbReference type="Gene3D" id="1.10.1750.10">
    <property type="match status" value="1"/>
</dbReference>
<evidence type="ECO:0000256" key="3">
    <source>
        <dbReference type="ARBA" id="ARBA00022705"/>
    </source>
</evidence>
<feature type="binding site" evidence="8">
    <location>
        <position position="164"/>
    </location>
    <ligand>
        <name>ATP</name>
        <dbReference type="ChEBI" id="CHEBI:30616"/>
    </ligand>
</feature>
<dbReference type="Gene3D" id="1.10.8.60">
    <property type="match status" value="1"/>
</dbReference>
<organism evidence="14 15">
    <name type="scientific">Candidatus Berkelbacteria bacterium CG03_land_8_20_14_0_80_40_36</name>
    <dbReference type="NCBI Taxonomy" id="1974509"/>
    <lineage>
        <taxon>Bacteria</taxon>
        <taxon>Candidatus Berkelbacteria</taxon>
    </lineage>
</organism>
<evidence type="ECO:0000313" key="15">
    <source>
        <dbReference type="Proteomes" id="UP000229966"/>
    </source>
</evidence>
<evidence type="ECO:0000256" key="10">
    <source>
        <dbReference type="RuleBase" id="RU000577"/>
    </source>
</evidence>
<comment type="similarity">
    <text evidence="1 8 11">Belongs to the DnaA family.</text>
</comment>
<sequence length="457" mass="52070">MSVENNMNPNEIWQAILGEMEVLLSKPNFNTWFKNTSLLSVDKNQAVIAVPNEFTASWFRKKYHTKIFEAIKKHCPILKIDYKIISPQVNEQLKTAFEIKLIEPPEKHPDKTPTSHNGLRADFTFDSFVVGGQNRLAYATALAVAQSPGVVHNPLFLYGGVGLGKTHLLHAIGNQIFKNEQKAKIFYISCEDFCNEFIYSIQTNTTESFKKKYRNVDVFLVDDIQFLSRKEGTQQEFFHTFNALHQKNHQIVMTSDRLPREIPHLESRLSSRFGGGMVADIQMPETETRQAILKAKSQARGWDVPNPILEFIAQNIKSNVRELEGALNRLVTQAMITNQEITPEFATNTLEGIIASNSHKNFDPSEIIAKTAQYFNLAVNDILGKSRERKLVRPRQIAMYIMRDELNMPFPKIGDVLGGKDHTTIMHGVKLITNLIKKDEQTQNHITLIKENLYSAN</sequence>
<dbReference type="InterPro" id="IPR010921">
    <property type="entry name" value="Trp_repressor/repl_initiator"/>
</dbReference>
<feature type="region of interest" description="Domain I, interacts with DnaA modulators" evidence="8">
    <location>
        <begin position="1"/>
        <end position="112"/>
    </location>
</feature>
<dbReference type="InterPro" id="IPR020591">
    <property type="entry name" value="Chromosome_initiator_DnaA-like"/>
</dbReference>
<feature type="binding site" evidence="8">
    <location>
        <position position="166"/>
    </location>
    <ligand>
        <name>ATP</name>
        <dbReference type="ChEBI" id="CHEBI:30616"/>
    </ligand>
</feature>
<dbReference type="SMART" id="SM00382">
    <property type="entry name" value="AAA"/>
    <property type="match status" value="1"/>
</dbReference>
<comment type="caution">
    <text evidence="8">Lacks conserved residue(s) required for the propagation of feature annotation.</text>
</comment>
<dbReference type="Pfam" id="PF08299">
    <property type="entry name" value="Bac_DnaA_C"/>
    <property type="match status" value="1"/>
</dbReference>
<evidence type="ECO:0000256" key="9">
    <source>
        <dbReference type="NCBIfam" id="TIGR00362"/>
    </source>
</evidence>
<comment type="subunit">
    <text evidence="8">Oligomerizes as a right-handed, spiral filament on DNA at oriC.</text>
</comment>
<feature type="domain" description="Chromosomal replication initiator DnaA C-terminal" evidence="13">
    <location>
        <begin position="363"/>
        <end position="432"/>
    </location>
</feature>
<dbReference type="SMART" id="SM00760">
    <property type="entry name" value="Bac_DnaA_C"/>
    <property type="match status" value="1"/>
</dbReference>
<dbReference type="HAMAP" id="MF_00377">
    <property type="entry name" value="DnaA_bact"/>
    <property type="match status" value="1"/>
</dbReference>
<comment type="subcellular location">
    <subcellularLocation>
        <location evidence="8">Cytoplasm</location>
    </subcellularLocation>
</comment>
<dbReference type="InterPro" id="IPR013159">
    <property type="entry name" value="DnaA_C"/>
</dbReference>
<dbReference type="PROSITE" id="PS01008">
    <property type="entry name" value="DNAA"/>
    <property type="match status" value="1"/>
</dbReference>
<reference evidence="15" key="1">
    <citation type="submission" date="2017-09" db="EMBL/GenBank/DDBJ databases">
        <title>Depth-based differentiation of microbial function through sediment-hosted aquifers and enrichment of novel symbionts in the deep terrestrial subsurface.</title>
        <authorList>
            <person name="Probst A.J."/>
            <person name="Ladd B."/>
            <person name="Jarett J.K."/>
            <person name="Geller-Mcgrath D.E."/>
            <person name="Sieber C.M.K."/>
            <person name="Emerson J.B."/>
            <person name="Anantharaman K."/>
            <person name="Thomas B.C."/>
            <person name="Malmstrom R."/>
            <person name="Stieglmeier M."/>
            <person name="Klingl A."/>
            <person name="Woyke T."/>
            <person name="Ryan C.M."/>
            <person name="Banfield J.F."/>
        </authorList>
    </citation>
    <scope>NUCLEOTIDE SEQUENCE [LARGE SCALE GENOMIC DNA]</scope>
</reference>
<evidence type="ECO:0000256" key="7">
    <source>
        <dbReference type="ARBA" id="ARBA00023125"/>
    </source>
</evidence>
<dbReference type="GO" id="GO:0008289">
    <property type="term" value="F:lipid binding"/>
    <property type="evidence" value="ECO:0007669"/>
    <property type="project" value="UniProtKB-KW"/>
</dbReference>
<dbReference type="CDD" id="cd00009">
    <property type="entry name" value="AAA"/>
    <property type="match status" value="1"/>
</dbReference>
<dbReference type="NCBIfam" id="TIGR00362">
    <property type="entry name" value="DnaA"/>
    <property type="match status" value="1"/>
</dbReference>
<evidence type="ECO:0000256" key="5">
    <source>
        <dbReference type="ARBA" id="ARBA00022840"/>
    </source>
</evidence>
<feature type="binding site" evidence="8">
    <location>
        <position position="162"/>
    </location>
    <ligand>
        <name>ATP</name>
        <dbReference type="ChEBI" id="CHEBI:30616"/>
    </ligand>
</feature>
<dbReference type="GO" id="GO:0005886">
    <property type="term" value="C:plasma membrane"/>
    <property type="evidence" value="ECO:0007669"/>
    <property type="project" value="TreeGrafter"/>
</dbReference>
<dbReference type="Gene3D" id="3.40.50.300">
    <property type="entry name" value="P-loop containing nucleotide triphosphate hydrolases"/>
    <property type="match status" value="1"/>
</dbReference>
<dbReference type="InterPro" id="IPR038454">
    <property type="entry name" value="DnaA_N_sf"/>
</dbReference>
<feature type="region of interest" description="Domain IV, binds dsDNA" evidence="8">
    <location>
        <begin position="335"/>
        <end position="457"/>
    </location>
</feature>